<sequence length="183" mass="19487">MNTNVVSALSRGAWVLIVFGIIAVLFGLVAIAWPGRTAVALAWAFGVMALAEGVTSLIALFRKDVPISKGWVALYAVASIAFGCLAVLNPLAVAGVMLMFLAAWLIVAGIFRIIFAIRVRKQVANEWLLGLSGALAIVLGVMLIAYPGAGLVTMALWIGVAAMIYGVLQILTGWRMRKVTQRF</sequence>
<gene>
    <name evidence="2" type="ORF">J2X06_000157</name>
</gene>
<proteinExistence type="predicted"/>
<protein>
    <submittedName>
        <fullName evidence="2">Uncharacterized membrane protein HdeD (DUF308 family)</fullName>
    </submittedName>
</protein>
<dbReference type="PANTHER" id="PTHR34989">
    <property type="entry name" value="PROTEIN HDED"/>
    <property type="match status" value="1"/>
</dbReference>
<reference evidence="2 3" key="1">
    <citation type="submission" date="2023-07" db="EMBL/GenBank/DDBJ databases">
        <title>Sorghum-associated microbial communities from plants grown in Nebraska, USA.</title>
        <authorList>
            <person name="Schachtman D."/>
        </authorList>
    </citation>
    <scope>NUCLEOTIDE SEQUENCE [LARGE SCALE GENOMIC DNA]</scope>
    <source>
        <strain evidence="2 3">BE198</strain>
    </source>
</reference>
<evidence type="ECO:0000256" key="1">
    <source>
        <dbReference type="SAM" id="Phobius"/>
    </source>
</evidence>
<keyword evidence="3" id="KW-1185">Reference proteome</keyword>
<dbReference type="InterPro" id="IPR005325">
    <property type="entry name" value="DUF308_memb"/>
</dbReference>
<feature type="transmembrane region" description="Helical" evidence="1">
    <location>
        <begin position="12"/>
        <end position="33"/>
    </location>
</feature>
<organism evidence="2 3">
    <name type="scientific">Lysobacter niastensis</name>
    <dbReference type="NCBI Taxonomy" id="380629"/>
    <lineage>
        <taxon>Bacteria</taxon>
        <taxon>Pseudomonadati</taxon>
        <taxon>Pseudomonadota</taxon>
        <taxon>Gammaproteobacteria</taxon>
        <taxon>Lysobacterales</taxon>
        <taxon>Lysobacteraceae</taxon>
        <taxon>Lysobacter</taxon>
    </lineage>
</organism>
<keyword evidence="1" id="KW-0812">Transmembrane</keyword>
<comment type="caution">
    <text evidence="2">The sequence shown here is derived from an EMBL/GenBank/DDBJ whole genome shotgun (WGS) entry which is preliminary data.</text>
</comment>
<dbReference type="EMBL" id="JAVDVY010000001">
    <property type="protein sequence ID" value="MDR7132973.1"/>
    <property type="molecule type" value="Genomic_DNA"/>
</dbReference>
<evidence type="ECO:0000313" key="3">
    <source>
        <dbReference type="Proteomes" id="UP001251524"/>
    </source>
</evidence>
<dbReference type="RefSeq" id="WP_310057001.1">
    <property type="nucleotide sequence ID" value="NZ_JAVDVY010000001.1"/>
</dbReference>
<dbReference type="Proteomes" id="UP001251524">
    <property type="component" value="Unassembled WGS sequence"/>
</dbReference>
<feature type="transmembrane region" description="Helical" evidence="1">
    <location>
        <begin position="39"/>
        <end position="60"/>
    </location>
</feature>
<keyword evidence="1" id="KW-1133">Transmembrane helix</keyword>
<feature type="transmembrane region" description="Helical" evidence="1">
    <location>
        <begin position="154"/>
        <end position="174"/>
    </location>
</feature>
<dbReference type="PANTHER" id="PTHR34989:SF1">
    <property type="entry name" value="PROTEIN HDED"/>
    <property type="match status" value="1"/>
</dbReference>
<keyword evidence="1" id="KW-0472">Membrane</keyword>
<feature type="transmembrane region" description="Helical" evidence="1">
    <location>
        <begin position="127"/>
        <end position="148"/>
    </location>
</feature>
<accession>A0ABU1W5W0</accession>
<dbReference type="InterPro" id="IPR052712">
    <property type="entry name" value="Acid_resist_chaperone_HdeD"/>
</dbReference>
<dbReference type="Pfam" id="PF03729">
    <property type="entry name" value="DUF308"/>
    <property type="match status" value="2"/>
</dbReference>
<feature type="transmembrane region" description="Helical" evidence="1">
    <location>
        <begin position="94"/>
        <end position="115"/>
    </location>
</feature>
<evidence type="ECO:0000313" key="2">
    <source>
        <dbReference type="EMBL" id="MDR7132973.1"/>
    </source>
</evidence>
<feature type="transmembrane region" description="Helical" evidence="1">
    <location>
        <begin position="72"/>
        <end position="88"/>
    </location>
</feature>
<name>A0ABU1W5W0_9GAMM</name>